<keyword evidence="3" id="KW-1185">Reference proteome</keyword>
<proteinExistence type="predicted"/>
<dbReference type="SUPFAM" id="SSF51294">
    <property type="entry name" value="Hedgehog/intein (Hint) domain"/>
    <property type="match status" value="1"/>
</dbReference>
<feature type="domain" description="Hedgehog protein Hint" evidence="1">
    <location>
        <begin position="15"/>
        <end position="93"/>
    </location>
</feature>
<dbReference type="InterPro" id="IPR050387">
    <property type="entry name" value="Hedgehog_Signaling"/>
</dbReference>
<evidence type="ECO:0000313" key="3">
    <source>
        <dbReference type="Proteomes" id="UP000001514"/>
    </source>
</evidence>
<accession>D8SQW0</accession>
<evidence type="ECO:0000259" key="1">
    <source>
        <dbReference type="Pfam" id="PF01079"/>
    </source>
</evidence>
<dbReference type="Pfam" id="PF01079">
    <property type="entry name" value="Hint"/>
    <property type="match status" value="1"/>
</dbReference>
<name>D8SQW0_SELML</name>
<dbReference type="InterPro" id="IPR036844">
    <property type="entry name" value="Hint_dom_sf"/>
</dbReference>
<dbReference type="HOGENOM" id="CLU_1941720_0_0_1"/>
<dbReference type="GO" id="GO:0016540">
    <property type="term" value="P:protein autoprocessing"/>
    <property type="evidence" value="ECO:0007669"/>
    <property type="project" value="InterPro"/>
</dbReference>
<reference evidence="2 3" key="1">
    <citation type="journal article" date="2011" name="Science">
        <title>The Selaginella genome identifies genetic changes associated with the evolution of vascular plants.</title>
        <authorList>
            <person name="Banks J.A."/>
            <person name="Nishiyama T."/>
            <person name="Hasebe M."/>
            <person name="Bowman J.L."/>
            <person name="Gribskov M."/>
            <person name="dePamphilis C."/>
            <person name="Albert V.A."/>
            <person name="Aono N."/>
            <person name="Aoyama T."/>
            <person name="Ambrose B.A."/>
            <person name="Ashton N.W."/>
            <person name="Axtell M.J."/>
            <person name="Barker E."/>
            <person name="Barker M.S."/>
            <person name="Bennetzen J.L."/>
            <person name="Bonawitz N.D."/>
            <person name="Chapple C."/>
            <person name="Cheng C."/>
            <person name="Correa L.G."/>
            <person name="Dacre M."/>
            <person name="DeBarry J."/>
            <person name="Dreyer I."/>
            <person name="Elias M."/>
            <person name="Engstrom E.M."/>
            <person name="Estelle M."/>
            <person name="Feng L."/>
            <person name="Finet C."/>
            <person name="Floyd S.K."/>
            <person name="Frommer W.B."/>
            <person name="Fujita T."/>
            <person name="Gramzow L."/>
            <person name="Gutensohn M."/>
            <person name="Harholt J."/>
            <person name="Hattori M."/>
            <person name="Heyl A."/>
            <person name="Hirai T."/>
            <person name="Hiwatashi Y."/>
            <person name="Ishikawa M."/>
            <person name="Iwata M."/>
            <person name="Karol K.G."/>
            <person name="Koehler B."/>
            <person name="Kolukisaoglu U."/>
            <person name="Kubo M."/>
            <person name="Kurata T."/>
            <person name="Lalonde S."/>
            <person name="Li K."/>
            <person name="Li Y."/>
            <person name="Litt A."/>
            <person name="Lyons E."/>
            <person name="Manning G."/>
            <person name="Maruyama T."/>
            <person name="Michael T.P."/>
            <person name="Mikami K."/>
            <person name="Miyazaki S."/>
            <person name="Morinaga S."/>
            <person name="Murata T."/>
            <person name="Mueller-Roeber B."/>
            <person name="Nelson D.R."/>
            <person name="Obara M."/>
            <person name="Oguri Y."/>
            <person name="Olmstead R.G."/>
            <person name="Onodera N."/>
            <person name="Petersen B.L."/>
            <person name="Pils B."/>
            <person name="Prigge M."/>
            <person name="Rensing S.A."/>
            <person name="Riano-Pachon D.M."/>
            <person name="Roberts A.W."/>
            <person name="Sato Y."/>
            <person name="Scheller H.V."/>
            <person name="Schulz B."/>
            <person name="Schulz C."/>
            <person name="Shakirov E.V."/>
            <person name="Shibagaki N."/>
            <person name="Shinohara N."/>
            <person name="Shippen D.E."/>
            <person name="Soerensen I."/>
            <person name="Sotooka R."/>
            <person name="Sugimoto N."/>
            <person name="Sugita M."/>
            <person name="Sumikawa N."/>
            <person name="Tanurdzic M."/>
            <person name="Theissen G."/>
            <person name="Ulvskov P."/>
            <person name="Wakazuki S."/>
            <person name="Weng J.K."/>
            <person name="Willats W.W."/>
            <person name="Wipf D."/>
            <person name="Wolf P.G."/>
            <person name="Yang L."/>
            <person name="Zimmer A.D."/>
            <person name="Zhu Q."/>
            <person name="Mitros T."/>
            <person name="Hellsten U."/>
            <person name="Loque D."/>
            <person name="Otillar R."/>
            <person name="Salamov A."/>
            <person name="Schmutz J."/>
            <person name="Shapiro H."/>
            <person name="Lindquist E."/>
            <person name="Lucas S."/>
            <person name="Rokhsar D."/>
            <person name="Grigoriev I.V."/>
        </authorList>
    </citation>
    <scope>NUCLEOTIDE SEQUENCE [LARGE SCALE GENOMIC DNA]</scope>
</reference>
<dbReference type="Gramene" id="EFJ13329">
    <property type="protein sequence ID" value="EFJ13329"/>
    <property type="gene ID" value="SELMODRAFT_424733"/>
</dbReference>
<dbReference type="EMBL" id="GL377634">
    <property type="protein sequence ID" value="EFJ13329.1"/>
    <property type="molecule type" value="Genomic_DNA"/>
</dbReference>
<dbReference type="Proteomes" id="UP000001514">
    <property type="component" value="Unassembled WGS sequence"/>
</dbReference>
<gene>
    <name evidence="2" type="ORF">SELMODRAFT_424733</name>
</gene>
<organism evidence="3">
    <name type="scientific">Selaginella moellendorffii</name>
    <name type="common">Spikemoss</name>
    <dbReference type="NCBI Taxonomy" id="88036"/>
    <lineage>
        <taxon>Eukaryota</taxon>
        <taxon>Viridiplantae</taxon>
        <taxon>Streptophyta</taxon>
        <taxon>Embryophyta</taxon>
        <taxon>Tracheophyta</taxon>
        <taxon>Lycopodiopsida</taxon>
        <taxon>Selaginellales</taxon>
        <taxon>Selaginellaceae</taxon>
        <taxon>Selaginella</taxon>
    </lineage>
</organism>
<dbReference type="PANTHER" id="PTHR11889:SF31">
    <property type="entry name" value="PROTEIN HEDGEHOG"/>
    <property type="match status" value="1"/>
</dbReference>
<dbReference type="Gene3D" id="2.170.16.10">
    <property type="entry name" value="Hedgehog/Intein (Hint) domain"/>
    <property type="match status" value="1"/>
</dbReference>
<dbReference type="PANTHER" id="PTHR11889">
    <property type="entry name" value="HEDGEHOG"/>
    <property type="match status" value="1"/>
</dbReference>
<dbReference type="InParanoid" id="D8SQW0"/>
<protein>
    <recommendedName>
        <fullName evidence="1">Hedgehog protein Hint domain-containing protein</fullName>
    </recommendedName>
</protein>
<evidence type="ECO:0000313" key="2">
    <source>
        <dbReference type="EMBL" id="EFJ13329.1"/>
    </source>
</evidence>
<dbReference type="AlphaFoldDB" id="D8SQW0"/>
<dbReference type="KEGG" id="smo:SELMODRAFT_424733"/>
<sequence>MDSSYNRDIKWLTYQSDAILTLINGNKKKIQDIAIGDKVAIQTKNGEIDFSDIYAFGHQDPNAYEDFIHINIENNKSIELSPLHFIPIVSKKGSIIYKYAIDITTNDILLSLNEKLGKVLTYNITIISFS</sequence>
<dbReference type="InterPro" id="IPR001767">
    <property type="entry name" value="Hedgehog_Hint"/>
</dbReference>